<comment type="caution">
    <text evidence="10">The sequence shown here is derived from an EMBL/GenBank/DDBJ whole genome shotgun (WGS) entry which is preliminary data.</text>
</comment>
<evidence type="ECO:0000313" key="11">
    <source>
        <dbReference type="Proteomes" id="UP000494206"/>
    </source>
</evidence>
<gene>
    <name evidence="10" type="ORF">CBOVIS_LOCUS7257</name>
</gene>
<feature type="transmembrane region" description="Helical" evidence="8">
    <location>
        <begin position="222"/>
        <end position="244"/>
    </location>
</feature>
<dbReference type="GO" id="GO:0015271">
    <property type="term" value="F:outward rectifier potassium channel activity"/>
    <property type="evidence" value="ECO:0007669"/>
    <property type="project" value="TreeGrafter"/>
</dbReference>
<keyword evidence="6 8" id="KW-0472">Membrane</keyword>
<name>A0A8S1EUI5_9PELO</name>
<dbReference type="Proteomes" id="UP000494206">
    <property type="component" value="Unassembled WGS sequence"/>
</dbReference>
<keyword evidence="7" id="KW-0407">Ion channel</keyword>
<keyword evidence="11" id="KW-1185">Reference proteome</keyword>
<feature type="transmembrane region" description="Helical" evidence="8">
    <location>
        <begin position="184"/>
        <end position="207"/>
    </location>
</feature>
<feature type="transmembrane region" description="Helical" evidence="8">
    <location>
        <begin position="51"/>
        <end position="77"/>
    </location>
</feature>
<evidence type="ECO:0000256" key="7">
    <source>
        <dbReference type="ARBA" id="ARBA00023303"/>
    </source>
</evidence>
<evidence type="ECO:0000256" key="3">
    <source>
        <dbReference type="ARBA" id="ARBA00022692"/>
    </source>
</evidence>
<dbReference type="PANTHER" id="PTHR11003:SF147">
    <property type="entry name" value="POTASSIUM CHANNEL DOMAIN-CONTAINING PROTEIN"/>
    <property type="match status" value="1"/>
</dbReference>
<feature type="transmembrane region" description="Helical" evidence="8">
    <location>
        <begin position="279"/>
        <end position="304"/>
    </location>
</feature>
<keyword evidence="4 8" id="KW-1133">Transmembrane helix</keyword>
<evidence type="ECO:0000256" key="5">
    <source>
        <dbReference type="ARBA" id="ARBA00023065"/>
    </source>
</evidence>
<evidence type="ECO:0000256" key="6">
    <source>
        <dbReference type="ARBA" id="ARBA00023136"/>
    </source>
</evidence>
<dbReference type="Pfam" id="PF07885">
    <property type="entry name" value="Ion_trans_2"/>
    <property type="match status" value="1"/>
</dbReference>
<keyword evidence="2" id="KW-0813">Transport</keyword>
<dbReference type="AlphaFoldDB" id="A0A8S1EUI5"/>
<dbReference type="GO" id="GO:0005886">
    <property type="term" value="C:plasma membrane"/>
    <property type="evidence" value="ECO:0007669"/>
    <property type="project" value="TreeGrafter"/>
</dbReference>
<evidence type="ECO:0000259" key="9">
    <source>
        <dbReference type="Pfam" id="PF07885"/>
    </source>
</evidence>
<dbReference type="InterPro" id="IPR003280">
    <property type="entry name" value="2pore_dom_K_chnl"/>
</dbReference>
<dbReference type="GO" id="GO:0030322">
    <property type="term" value="P:stabilization of membrane potential"/>
    <property type="evidence" value="ECO:0007669"/>
    <property type="project" value="TreeGrafter"/>
</dbReference>
<feature type="transmembrane region" description="Helical" evidence="8">
    <location>
        <begin position="251"/>
        <end position="273"/>
    </location>
</feature>
<evidence type="ECO:0000256" key="1">
    <source>
        <dbReference type="ARBA" id="ARBA00004141"/>
    </source>
</evidence>
<dbReference type="GO" id="GO:0022841">
    <property type="term" value="F:potassium ion leak channel activity"/>
    <property type="evidence" value="ECO:0007669"/>
    <property type="project" value="TreeGrafter"/>
</dbReference>
<evidence type="ECO:0000256" key="2">
    <source>
        <dbReference type="ARBA" id="ARBA00022448"/>
    </source>
</evidence>
<evidence type="ECO:0000256" key="8">
    <source>
        <dbReference type="SAM" id="Phobius"/>
    </source>
</evidence>
<dbReference type="SUPFAM" id="SSF81324">
    <property type="entry name" value="Voltage-gated potassium channels"/>
    <property type="match status" value="1"/>
</dbReference>
<dbReference type="EMBL" id="CADEPM010000004">
    <property type="protein sequence ID" value="CAB3405006.1"/>
    <property type="molecule type" value="Genomic_DNA"/>
</dbReference>
<feature type="domain" description="Potassium channel" evidence="9">
    <location>
        <begin position="150"/>
        <end position="204"/>
    </location>
</feature>
<accession>A0A8S1EUI5</accession>
<organism evidence="10 11">
    <name type="scientific">Caenorhabditis bovis</name>
    <dbReference type="NCBI Taxonomy" id="2654633"/>
    <lineage>
        <taxon>Eukaryota</taxon>
        <taxon>Metazoa</taxon>
        <taxon>Ecdysozoa</taxon>
        <taxon>Nematoda</taxon>
        <taxon>Chromadorea</taxon>
        <taxon>Rhabditida</taxon>
        <taxon>Rhabditina</taxon>
        <taxon>Rhabditomorpha</taxon>
        <taxon>Rhabditoidea</taxon>
        <taxon>Rhabditidae</taxon>
        <taxon>Peloderinae</taxon>
        <taxon>Caenorhabditis</taxon>
    </lineage>
</organism>
<dbReference type="InterPro" id="IPR013099">
    <property type="entry name" value="K_chnl_dom"/>
</dbReference>
<evidence type="ECO:0000313" key="10">
    <source>
        <dbReference type="EMBL" id="CAB3405006.1"/>
    </source>
</evidence>
<dbReference type="Gene3D" id="1.10.287.70">
    <property type="match status" value="1"/>
</dbReference>
<keyword evidence="3 8" id="KW-0812">Transmembrane</keyword>
<proteinExistence type="predicted"/>
<evidence type="ECO:0000256" key="4">
    <source>
        <dbReference type="ARBA" id="ARBA00022989"/>
    </source>
</evidence>
<dbReference type="OrthoDB" id="5817652at2759"/>
<keyword evidence="5" id="KW-0406">Ion transport</keyword>
<dbReference type="PANTHER" id="PTHR11003">
    <property type="entry name" value="POTASSIUM CHANNEL, SUBFAMILY K"/>
    <property type="match status" value="1"/>
</dbReference>
<comment type="subcellular location">
    <subcellularLocation>
        <location evidence="1">Membrane</location>
        <topology evidence="1">Multi-pass membrane protein</topology>
    </subcellularLocation>
</comment>
<sequence length="348" mass="39172">MSPTPPPSPPPNLLVPFHAISRRIETIHQEMLERLKSSASRMARITRSACFVRWSPILLIVLTATFVLVGATSFYLFEKDGHEMKVRKWYMNLAVERRQFAKSISSRIFNDTRNLLIIIDREQTERVQQLLVESLKRYEDKLDVIPPSRRTWTWPSCFNFAYSLVLTVGAGFKEPSTTASRVFAVFYCLIGVPLFYLTLTTVVYRLIAPVLKWPSLTRAKRFLLFQLVLALYVLWTILIALCLYYQVINDFWLSVFTAFAGSLTIQMPSAAAITTCGVLFINLSTTISVALLLLMLLIAASVFFPQQLLLAAAAAEGGAIQEKVEPLAPPPKFQVIVDEAGESKLTTA</sequence>
<protein>
    <recommendedName>
        <fullName evidence="9">Potassium channel domain-containing protein</fullName>
    </recommendedName>
</protein>
<reference evidence="10 11" key="1">
    <citation type="submission" date="2020-04" db="EMBL/GenBank/DDBJ databases">
        <authorList>
            <person name="Laetsch R D."/>
            <person name="Stevens L."/>
            <person name="Kumar S."/>
            <person name="Blaxter L. M."/>
        </authorList>
    </citation>
    <scope>NUCLEOTIDE SEQUENCE [LARGE SCALE GENOMIC DNA]</scope>
</reference>